<feature type="transmembrane region" description="Helical" evidence="2">
    <location>
        <begin position="287"/>
        <end position="306"/>
    </location>
</feature>
<sequence length="357" mass="39062">MRLICPNCGAQYEVPDDVIPAEGRDVQCSNCGDTWFQAHPDTLQSEDQATDPVQSTAEEPAQDDPVEEESPDTFDEIEPPSVSFEEEDDATDLGGEDWNLDDDLIDTPEDEEDIVGEDDWRDALEESDASSEAENDENSAPQGTIDFEDNEQEGPADEPPAAPQRRGLDPSIADVLREEAEHEQRARAEEERAALETQEELGLTAPASDASRRANEARDRMRKLRGLTDETVEAPAVPEQTEIRDSRRDLLPDIEETNSTLRHSADAPRTSDAAVEPPASDASRGRGFRLGFVLVILLAAAAVFVYSRHETLSASYPQFAPQIEGFVAGANDARVWLDTKVTGLFLWLNNVAGGGNG</sequence>
<dbReference type="Pfam" id="PF13717">
    <property type="entry name" value="Zn_ribbon_4"/>
    <property type="match status" value="1"/>
</dbReference>
<feature type="region of interest" description="Disordered" evidence="1">
    <location>
        <begin position="34"/>
        <end position="283"/>
    </location>
</feature>
<evidence type="ECO:0000256" key="2">
    <source>
        <dbReference type="SAM" id="Phobius"/>
    </source>
</evidence>
<evidence type="ECO:0000313" key="5">
    <source>
        <dbReference type="Proteomes" id="UP000295673"/>
    </source>
</evidence>
<feature type="compositionally biased region" description="Acidic residues" evidence="1">
    <location>
        <begin position="146"/>
        <end position="156"/>
    </location>
</feature>
<dbReference type="OrthoDB" id="7159357at2"/>
<feature type="compositionally biased region" description="Acidic residues" evidence="1">
    <location>
        <begin position="60"/>
        <end position="137"/>
    </location>
</feature>
<feature type="compositionally biased region" description="Basic and acidic residues" evidence="1">
    <location>
        <begin position="241"/>
        <end position="251"/>
    </location>
</feature>
<dbReference type="RefSeq" id="WP_132858638.1">
    <property type="nucleotide sequence ID" value="NZ_SMGR01000001.1"/>
</dbReference>
<proteinExistence type="predicted"/>
<dbReference type="InterPro" id="IPR011723">
    <property type="entry name" value="Znf/thioredoxin_put"/>
</dbReference>
<keyword evidence="2" id="KW-1133">Transmembrane helix</keyword>
<keyword evidence="5" id="KW-1185">Reference proteome</keyword>
<keyword evidence="2" id="KW-0812">Transmembrane</keyword>
<dbReference type="NCBIfam" id="TIGR02098">
    <property type="entry name" value="MJ0042_CXXC"/>
    <property type="match status" value="1"/>
</dbReference>
<organism evidence="4 5">
    <name type="scientific">Shimia isoporae</name>
    <dbReference type="NCBI Taxonomy" id="647720"/>
    <lineage>
        <taxon>Bacteria</taxon>
        <taxon>Pseudomonadati</taxon>
        <taxon>Pseudomonadota</taxon>
        <taxon>Alphaproteobacteria</taxon>
        <taxon>Rhodobacterales</taxon>
        <taxon>Roseobacteraceae</taxon>
    </lineage>
</organism>
<dbReference type="Proteomes" id="UP000295673">
    <property type="component" value="Unassembled WGS sequence"/>
</dbReference>
<keyword evidence="2" id="KW-0472">Membrane</keyword>
<evidence type="ECO:0000313" key="4">
    <source>
        <dbReference type="EMBL" id="TCL08521.1"/>
    </source>
</evidence>
<feature type="compositionally biased region" description="Polar residues" evidence="1">
    <location>
        <begin position="42"/>
        <end position="57"/>
    </location>
</feature>
<feature type="compositionally biased region" description="Basic and acidic residues" evidence="1">
    <location>
        <begin position="210"/>
        <end position="219"/>
    </location>
</feature>
<name>A0A4R1NLE9_9RHOB</name>
<feature type="compositionally biased region" description="Basic and acidic residues" evidence="1">
    <location>
        <begin position="175"/>
        <end position="194"/>
    </location>
</feature>
<accession>A0A4R1NLE9</accession>
<comment type="caution">
    <text evidence="4">The sequence shown here is derived from an EMBL/GenBank/DDBJ whole genome shotgun (WGS) entry which is preliminary data.</text>
</comment>
<feature type="domain" description="Zinc finger/thioredoxin putative" evidence="3">
    <location>
        <begin position="1"/>
        <end position="36"/>
    </location>
</feature>
<dbReference type="AlphaFoldDB" id="A0A4R1NLE9"/>
<dbReference type="EMBL" id="SMGR01000001">
    <property type="protein sequence ID" value="TCL08521.1"/>
    <property type="molecule type" value="Genomic_DNA"/>
</dbReference>
<reference evidence="4 5" key="1">
    <citation type="submission" date="2019-03" db="EMBL/GenBank/DDBJ databases">
        <title>Genomic Encyclopedia of Archaeal and Bacterial Type Strains, Phase II (KMG-II): from individual species to whole genera.</title>
        <authorList>
            <person name="Goeker M."/>
        </authorList>
    </citation>
    <scope>NUCLEOTIDE SEQUENCE [LARGE SCALE GENOMIC DNA]</scope>
    <source>
        <strain evidence="4 5">DSM 26433</strain>
    </source>
</reference>
<protein>
    <submittedName>
        <fullName evidence="4">Putative Zn finger-like uncharacterized protein</fullName>
    </submittedName>
</protein>
<evidence type="ECO:0000256" key="1">
    <source>
        <dbReference type="SAM" id="MobiDB-lite"/>
    </source>
</evidence>
<gene>
    <name evidence="4" type="ORF">BXY66_0558</name>
</gene>
<evidence type="ECO:0000259" key="3">
    <source>
        <dbReference type="Pfam" id="PF13717"/>
    </source>
</evidence>